<evidence type="ECO:0000259" key="5">
    <source>
        <dbReference type="PROSITE" id="PS51891"/>
    </source>
</evidence>
<evidence type="ECO:0000256" key="4">
    <source>
        <dbReference type="ARBA" id="ARBA00023239"/>
    </source>
</evidence>
<evidence type="ECO:0000313" key="6">
    <source>
        <dbReference type="EMBL" id="TKA69417.1"/>
    </source>
</evidence>
<evidence type="ECO:0000256" key="3">
    <source>
        <dbReference type="ARBA" id="ARBA00022833"/>
    </source>
</evidence>
<reference evidence="6 7" key="1">
    <citation type="submission" date="2017-03" db="EMBL/GenBank/DDBJ databases">
        <title>Genomes of endolithic fungi from Antarctica.</title>
        <authorList>
            <person name="Coleine C."/>
            <person name="Masonjones S."/>
            <person name="Stajich J.E."/>
        </authorList>
    </citation>
    <scope>NUCLEOTIDE SEQUENCE [LARGE SCALE GENOMIC DNA]</scope>
    <source>
        <strain evidence="6 7">CCFEE 5187</strain>
    </source>
</reference>
<accession>A0A4U0X1E1</accession>
<evidence type="ECO:0000313" key="7">
    <source>
        <dbReference type="Proteomes" id="UP000308768"/>
    </source>
</evidence>
<keyword evidence="7" id="KW-1185">Reference proteome</keyword>
<dbReference type="OrthoDB" id="5422068at2759"/>
<keyword evidence="3" id="KW-0862">Zinc</keyword>
<proteinExistence type="inferred from homology"/>
<comment type="similarity">
    <text evidence="1">Belongs to the Gfa family.</text>
</comment>
<keyword evidence="2" id="KW-0479">Metal-binding</keyword>
<organism evidence="6 7">
    <name type="scientific">Cryomyces minteri</name>
    <dbReference type="NCBI Taxonomy" id="331657"/>
    <lineage>
        <taxon>Eukaryota</taxon>
        <taxon>Fungi</taxon>
        <taxon>Dikarya</taxon>
        <taxon>Ascomycota</taxon>
        <taxon>Pezizomycotina</taxon>
        <taxon>Dothideomycetes</taxon>
        <taxon>Dothideomycetes incertae sedis</taxon>
        <taxon>Cryomyces</taxon>
    </lineage>
</organism>
<sequence>MFTHNLESGEWEIATGAITQSAGVTEIISHVHVSDTRDGGFSDWLPSTSSRPLTRWSHEANTSSPLPVGWREAPQRAIGSTPDTLNARCHCTAISFSVSRPTTQSSTFTAPWPDLIVPYFTNPSGVPTSQEKWWLRSDGTKYLAGTCACRSCRVAAGSAEAVEWAFVPACNISITDTDMPFVLPEMLHREGEYFPKPFHTNIKGLTTYRSSDHATRHFCATCGASVFWSSPDRPELIDVAVGLFDAPEGARSEGWLEWWTERVSFGEEAEAGERDGGFVGDLIEGMRVWEEGRGIREEEARVSG</sequence>
<dbReference type="GO" id="GO:0016846">
    <property type="term" value="F:carbon-sulfur lyase activity"/>
    <property type="evidence" value="ECO:0007669"/>
    <property type="project" value="InterPro"/>
</dbReference>
<dbReference type="PANTHER" id="PTHR33337">
    <property type="entry name" value="GFA DOMAIN-CONTAINING PROTEIN"/>
    <property type="match status" value="1"/>
</dbReference>
<dbReference type="InterPro" id="IPR006913">
    <property type="entry name" value="CENP-V/GFA"/>
</dbReference>
<dbReference type="STRING" id="331657.A0A4U0X1E1"/>
<dbReference type="Pfam" id="PF04828">
    <property type="entry name" value="GFA"/>
    <property type="match status" value="1"/>
</dbReference>
<dbReference type="InterPro" id="IPR011057">
    <property type="entry name" value="Mss4-like_sf"/>
</dbReference>
<comment type="caution">
    <text evidence="6">The sequence shown here is derived from an EMBL/GenBank/DDBJ whole genome shotgun (WGS) entry which is preliminary data.</text>
</comment>
<evidence type="ECO:0000256" key="2">
    <source>
        <dbReference type="ARBA" id="ARBA00022723"/>
    </source>
</evidence>
<keyword evidence="4" id="KW-0456">Lyase</keyword>
<dbReference type="PANTHER" id="PTHR33337:SF40">
    <property type="entry name" value="CENP-V_GFA DOMAIN-CONTAINING PROTEIN-RELATED"/>
    <property type="match status" value="1"/>
</dbReference>
<feature type="domain" description="CENP-V/GFA" evidence="5">
    <location>
        <begin position="143"/>
        <end position="260"/>
    </location>
</feature>
<dbReference type="GO" id="GO:0046872">
    <property type="term" value="F:metal ion binding"/>
    <property type="evidence" value="ECO:0007669"/>
    <property type="project" value="UniProtKB-KW"/>
</dbReference>
<dbReference type="AlphaFoldDB" id="A0A4U0X1E1"/>
<evidence type="ECO:0000256" key="1">
    <source>
        <dbReference type="ARBA" id="ARBA00005495"/>
    </source>
</evidence>
<dbReference type="SUPFAM" id="SSF51316">
    <property type="entry name" value="Mss4-like"/>
    <property type="match status" value="1"/>
</dbReference>
<name>A0A4U0X1E1_9PEZI</name>
<protein>
    <recommendedName>
        <fullName evidence="5">CENP-V/GFA domain-containing protein</fullName>
    </recommendedName>
</protein>
<dbReference type="Gene3D" id="2.170.150.70">
    <property type="match status" value="1"/>
</dbReference>
<dbReference type="EMBL" id="NAJN01000733">
    <property type="protein sequence ID" value="TKA69417.1"/>
    <property type="molecule type" value="Genomic_DNA"/>
</dbReference>
<dbReference type="Proteomes" id="UP000308768">
    <property type="component" value="Unassembled WGS sequence"/>
</dbReference>
<gene>
    <name evidence="6" type="ORF">B0A49_05492</name>
</gene>
<dbReference type="PROSITE" id="PS51891">
    <property type="entry name" value="CENP_V_GFA"/>
    <property type="match status" value="1"/>
</dbReference>